<dbReference type="Proteomes" id="UP000010878">
    <property type="component" value="Chromosome"/>
</dbReference>
<keyword evidence="1" id="KW-0472">Membrane</keyword>
<dbReference type="EMBL" id="CP003929">
    <property type="protein sequence ID" value="AGB38663.1"/>
    <property type="molecule type" value="Genomic_DNA"/>
</dbReference>
<dbReference type="RefSeq" id="WP_015322102.1">
    <property type="nucleotide sequence ID" value="NC_019974.1"/>
</dbReference>
<evidence type="ECO:0000256" key="1">
    <source>
        <dbReference type="SAM" id="Phobius"/>
    </source>
</evidence>
<keyword evidence="1" id="KW-0812">Transmembrane</keyword>
<protein>
    <submittedName>
        <fullName evidence="2">Uncharacterized protein</fullName>
    </submittedName>
</protein>
<organism evidence="2 3">
    <name type="scientific">Natronococcus occultus SP4</name>
    <dbReference type="NCBI Taxonomy" id="694430"/>
    <lineage>
        <taxon>Archaea</taxon>
        <taxon>Methanobacteriati</taxon>
        <taxon>Methanobacteriota</taxon>
        <taxon>Stenosarchaea group</taxon>
        <taxon>Halobacteria</taxon>
        <taxon>Halobacteriales</taxon>
        <taxon>Natrialbaceae</taxon>
        <taxon>Natronococcus</taxon>
    </lineage>
</organism>
<name>L0K3H4_9EURY</name>
<feature type="transmembrane region" description="Helical" evidence="1">
    <location>
        <begin position="39"/>
        <end position="56"/>
    </location>
</feature>
<keyword evidence="3" id="KW-1185">Reference proteome</keyword>
<feature type="transmembrane region" description="Helical" evidence="1">
    <location>
        <begin position="12"/>
        <end position="33"/>
    </location>
</feature>
<keyword evidence="1" id="KW-1133">Transmembrane helix</keyword>
<dbReference type="KEGG" id="nou:Natoc_2907"/>
<gene>
    <name evidence="2" type="ORF">Natoc_2907</name>
</gene>
<dbReference type="HOGENOM" id="CLU_2766205_0_0_2"/>
<dbReference type="AlphaFoldDB" id="L0K3H4"/>
<reference evidence="2 3" key="1">
    <citation type="submission" date="2012-11" db="EMBL/GenBank/DDBJ databases">
        <title>FINISHED of Natronococcus occultus SP4, DSM 3396.</title>
        <authorList>
            <consortium name="DOE Joint Genome Institute"/>
            <person name="Eisen J."/>
            <person name="Huntemann M."/>
            <person name="Wei C.-L."/>
            <person name="Han J."/>
            <person name="Detter J.C."/>
            <person name="Han C."/>
            <person name="Tapia R."/>
            <person name="Chen A."/>
            <person name="Kyrpides N."/>
            <person name="Mavromatis K."/>
            <person name="Markowitz V."/>
            <person name="Szeto E."/>
            <person name="Ivanova N."/>
            <person name="Mikhailova N."/>
            <person name="Ovchinnikova G."/>
            <person name="Pagani I."/>
            <person name="Pati A."/>
            <person name="Goodwin L."/>
            <person name="Nordberg H.P."/>
            <person name="Cantor M.N."/>
            <person name="Hua S.X."/>
            <person name="Woyke T."/>
            <person name="Eisen J."/>
            <person name="Klenk H.-P."/>
            <person name="Klenk H.-P."/>
        </authorList>
    </citation>
    <scope>NUCLEOTIDE SEQUENCE [LARGE SCALE GENOMIC DNA]</scope>
    <source>
        <strain evidence="2 3">SP4</strain>
    </source>
</reference>
<dbReference type="STRING" id="694430.Natoc_2907"/>
<accession>L0K3H4</accession>
<dbReference type="eggNOG" id="arCOG15141">
    <property type="taxonomic scope" value="Archaea"/>
</dbReference>
<evidence type="ECO:0000313" key="3">
    <source>
        <dbReference type="Proteomes" id="UP000010878"/>
    </source>
</evidence>
<proteinExistence type="predicted"/>
<dbReference type="GeneID" id="14403294"/>
<evidence type="ECO:0000313" key="2">
    <source>
        <dbReference type="EMBL" id="AGB38663.1"/>
    </source>
</evidence>
<sequence length="69" mass="7224">MNGPRKSMDVFAVEMLGLLLLPPLAMGAFLAVLGEPSDFLPGFGIGLVVGVGAAKLRNEIRGVREDPDS</sequence>